<dbReference type="RefSeq" id="WP_012376415.1">
    <property type="nucleotide sequence ID" value="NC_010571.1"/>
</dbReference>
<dbReference type="AlphaFoldDB" id="B1ZWD4"/>
<evidence type="ECO:0000313" key="2">
    <source>
        <dbReference type="EMBL" id="ACB76886.1"/>
    </source>
</evidence>
<proteinExistence type="predicted"/>
<gene>
    <name evidence="2" type="ordered locus">Oter_3609</name>
</gene>
<name>B1ZWD4_OPITP</name>
<accession>B1ZWD4</accession>
<keyword evidence="3" id="KW-1185">Reference proteome</keyword>
<dbReference type="Proteomes" id="UP000007013">
    <property type="component" value="Chromosome"/>
</dbReference>
<dbReference type="STRING" id="452637.Oter_3609"/>
<dbReference type="OrthoDB" id="10010889at2"/>
<evidence type="ECO:0000313" key="3">
    <source>
        <dbReference type="Proteomes" id="UP000007013"/>
    </source>
</evidence>
<feature type="transmembrane region" description="Helical" evidence="1">
    <location>
        <begin position="49"/>
        <end position="66"/>
    </location>
</feature>
<evidence type="ECO:0000256" key="1">
    <source>
        <dbReference type="SAM" id="Phobius"/>
    </source>
</evidence>
<dbReference type="HOGENOM" id="CLU_2094373_0_0_0"/>
<reference evidence="2 3" key="1">
    <citation type="journal article" date="2011" name="J. Bacteriol.">
        <title>Genome sequence of the verrucomicrobium Opitutus terrae PB90-1, an abundant inhabitant of rice paddy soil ecosystems.</title>
        <authorList>
            <person name="van Passel M.W."/>
            <person name="Kant R."/>
            <person name="Palva A."/>
            <person name="Copeland A."/>
            <person name="Lucas S."/>
            <person name="Lapidus A."/>
            <person name="Glavina del Rio T."/>
            <person name="Pitluck S."/>
            <person name="Goltsman E."/>
            <person name="Clum A."/>
            <person name="Sun H."/>
            <person name="Schmutz J."/>
            <person name="Larimer F.W."/>
            <person name="Land M.L."/>
            <person name="Hauser L."/>
            <person name="Kyrpides N."/>
            <person name="Mikhailova N."/>
            <person name="Richardson P.P."/>
            <person name="Janssen P.H."/>
            <person name="de Vos W.M."/>
            <person name="Smidt H."/>
        </authorList>
    </citation>
    <scope>NUCLEOTIDE SEQUENCE [LARGE SCALE GENOMIC DNA]</scope>
    <source>
        <strain evidence="3">DSM 11246 / JCM 15787 / PB90-1</strain>
    </source>
</reference>
<protein>
    <submittedName>
        <fullName evidence="2">Uncharacterized protein</fullName>
    </submittedName>
</protein>
<keyword evidence="1" id="KW-1133">Transmembrane helix</keyword>
<keyword evidence="1" id="KW-0812">Transmembrane</keyword>
<feature type="transmembrane region" description="Helical" evidence="1">
    <location>
        <begin position="72"/>
        <end position="93"/>
    </location>
</feature>
<dbReference type="KEGG" id="ote:Oter_3609"/>
<organism evidence="2 3">
    <name type="scientific">Opitutus terrae (strain DSM 11246 / JCM 15787 / PB90-1)</name>
    <dbReference type="NCBI Taxonomy" id="452637"/>
    <lineage>
        <taxon>Bacteria</taxon>
        <taxon>Pseudomonadati</taxon>
        <taxon>Verrucomicrobiota</taxon>
        <taxon>Opitutia</taxon>
        <taxon>Opitutales</taxon>
        <taxon>Opitutaceae</taxon>
        <taxon>Opitutus</taxon>
    </lineage>
</organism>
<keyword evidence="1" id="KW-0472">Membrane</keyword>
<sequence length="116" mass="13129">MISNRRRRFLEDSALREAQKAFRARGRNGTRPADFFALRMQTVEPWKRVGAMLVGAFFAGMAWWALEEEFSFWAIGAFAGIGVICVFVGAIGWKRPVEAVLDATADVLFRRLLDCL</sequence>
<dbReference type="EMBL" id="CP001032">
    <property type="protein sequence ID" value="ACB76886.1"/>
    <property type="molecule type" value="Genomic_DNA"/>
</dbReference>